<dbReference type="InterPro" id="IPR013520">
    <property type="entry name" value="Ribonucl_H"/>
</dbReference>
<protein>
    <recommendedName>
        <fullName evidence="4">Exonuclease domain-containing protein</fullName>
    </recommendedName>
</protein>
<dbReference type="SUPFAM" id="SSF53098">
    <property type="entry name" value="Ribonuclease H-like"/>
    <property type="match status" value="1"/>
</dbReference>
<dbReference type="PANTHER" id="PTHR30231">
    <property type="entry name" value="DNA POLYMERASE III SUBUNIT EPSILON"/>
    <property type="match status" value="1"/>
</dbReference>
<keyword evidence="3" id="KW-0269">Exonuclease</keyword>
<dbReference type="InterPro" id="IPR036397">
    <property type="entry name" value="RNaseH_sf"/>
</dbReference>
<dbReference type="AlphaFoldDB" id="A0A1V2H157"/>
<reference evidence="5 6" key="1">
    <citation type="submission" date="2016-10" db="EMBL/GenBank/DDBJ databases">
        <title>Draft Genome sequence of Roseomonas sp. strain M3.</title>
        <authorList>
            <person name="Subhash Y."/>
            <person name="Lee S."/>
        </authorList>
    </citation>
    <scope>NUCLEOTIDE SEQUENCE [LARGE SCALE GENOMIC DNA]</scope>
    <source>
        <strain evidence="5 6">M3</strain>
    </source>
</reference>
<dbReference type="SMART" id="SM00479">
    <property type="entry name" value="EXOIII"/>
    <property type="match status" value="1"/>
</dbReference>
<accession>A0A1V2H157</accession>
<keyword evidence="1" id="KW-0540">Nuclease</keyword>
<proteinExistence type="predicted"/>
<gene>
    <name evidence="5" type="ORF">BKE38_14915</name>
</gene>
<dbReference type="Proteomes" id="UP000188879">
    <property type="component" value="Unassembled WGS sequence"/>
</dbReference>
<evidence type="ECO:0000256" key="2">
    <source>
        <dbReference type="ARBA" id="ARBA00022801"/>
    </source>
</evidence>
<feature type="domain" description="Exonuclease" evidence="4">
    <location>
        <begin position="4"/>
        <end position="172"/>
    </location>
</feature>
<organism evidence="5 6">
    <name type="scientific">Teichococcus deserti</name>
    <dbReference type="NCBI Taxonomy" id="1817963"/>
    <lineage>
        <taxon>Bacteria</taxon>
        <taxon>Pseudomonadati</taxon>
        <taxon>Pseudomonadota</taxon>
        <taxon>Alphaproteobacteria</taxon>
        <taxon>Acetobacterales</taxon>
        <taxon>Roseomonadaceae</taxon>
        <taxon>Roseomonas</taxon>
    </lineage>
</organism>
<dbReference type="InterPro" id="IPR012337">
    <property type="entry name" value="RNaseH-like_sf"/>
</dbReference>
<dbReference type="GO" id="GO:0003676">
    <property type="term" value="F:nucleic acid binding"/>
    <property type="evidence" value="ECO:0007669"/>
    <property type="project" value="InterPro"/>
</dbReference>
<sequence>MDCDIVVFDTETTGLGAEDRVVSLGAVRLGPDLAFRQALHLVFNPRRASHWAAERVHGLTSAFLSRQPAFLEHLDEVRMFFADARLVAHNLDFDRRMLDREFSLHGAPPLDMLRGGRCTLREWQRRPEGGKGGLDAVIATLGLRRQGALHGAFEDALLATAVLRALDGLSPDLPCGLLPPSNARGLPAAPIRATAPKPRPPRASLAGSRVVITGEFRSMTRDEAEAALLAAGARRQMTVNGLTDFVALGAAPGRAKLRSIAALQEAGAGPRLLDEAGFLALLAEPF</sequence>
<evidence type="ECO:0000256" key="1">
    <source>
        <dbReference type="ARBA" id="ARBA00022722"/>
    </source>
</evidence>
<evidence type="ECO:0000259" key="4">
    <source>
        <dbReference type="SMART" id="SM00479"/>
    </source>
</evidence>
<name>A0A1V2H157_9PROT</name>
<keyword evidence="6" id="KW-1185">Reference proteome</keyword>
<dbReference type="CDD" id="cd06127">
    <property type="entry name" value="DEDDh"/>
    <property type="match status" value="1"/>
</dbReference>
<dbReference type="EMBL" id="MLCO01000143">
    <property type="protein sequence ID" value="ONG52212.1"/>
    <property type="molecule type" value="Genomic_DNA"/>
</dbReference>
<dbReference type="Gene3D" id="3.40.50.10190">
    <property type="entry name" value="BRCT domain"/>
    <property type="match status" value="1"/>
</dbReference>
<dbReference type="Pfam" id="PF00929">
    <property type="entry name" value="RNase_T"/>
    <property type="match status" value="1"/>
</dbReference>
<dbReference type="Gene3D" id="3.30.420.10">
    <property type="entry name" value="Ribonuclease H-like superfamily/Ribonuclease H"/>
    <property type="match status" value="1"/>
</dbReference>
<dbReference type="InterPro" id="IPR036420">
    <property type="entry name" value="BRCT_dom_sf"/>
</dbReference>
<dbReference type="PANTHER" id="PTHR30231:SF4">
    <property type="entry name" value="PROTEIN NEN2"/>
    <property type="match status" value="1"/>
</dbReference>
<dbReference type="GO" id="GO:0008408">
    <property type="term" value="F:3'-5' exonuclease activity"/>
    <property type="evidence" value="ECO:0007669"/>
    <property type="project" value="TreeGrafter"/>
</dbReference>
<dbReference type="GO" id="GO:0006259">
    <property type="term" value="P:DNA metabolic process"/>
    <property type="evidence" value="ECO:0007669"/>
    <property type="project" value="UniProtKB-ARBA"/>
</dbReference>
<evidence type="ECO:0000256" key="3">
    <source>
        <dbReference type="ARBA" id="ARBA00022839"/>
    </source>
</evidence>
<evidence type="ECO:0000313" key="5">
    <source>
        <dbReference type="EMBL" id="ONG52212.1"/>
    </source>
</evidence>
<evidence type="ECO:0000313" key="6">
    <source>
        <dbReference type="Proteomes" id="UP000188879"/>
    </source>
</evidence>
<comment type="caution">
    <text evidence="5">The sequence shown here is derived from an EMBL/GenBank/DDBJ whole genome shotgun (WGS) entry which is preliminary data.</text>
</comment>
<keyword evidence="2" id="KW-0378">Hydrolase</keyword>